<sequence length="233" mass="26492">MQRRSRSPQNSSRAGSRQGWHYYSEPEETSSSLVLRRTRTDSASRSPPPSYTSTSRLAHADGVLPIYYFPTVEPLPPNHGLESVPREMITCGSEEANCSRIPYERRENTNTEPLHGPQDRREETKKEPKGKNSTTPQQNKSSAVDFEQPHSSYHQEREEILIHPGKRNSGATHPFLAPRLPQEREEILIYPGQKNSGVTHPSLSPRLPQEREEILIYPGRKDFSNSPSGREEL</sequence>
<dbReference type="EMBL" id="CP069106">
    <property type="protein sequence ID" value="QSS57206.1"/>
    <property type="molecule type" value="Genomic_DNA"/>
</dbReference>
<organism evidence="2 3">
    <name type="scientific">Ajellomyces capsulatus (strain H88)</name>
    <name type="common">Darling's disease fungus</name>
    <name type="synonym">Histoplasma capsulatum</name>
    <dbReference type="NCBI Taxonomy" id="544711"/>
    <lineage>
        <taxon>Eukaryota</taxon>
        <taxon>Fungi</taxon>
        <taxon>Dikarya</taxon>
        <taxon>Ascomycota</taxon>
        <taxon>Pezizomycotina</taxon>
        <taxon>Eurotiomycetes</taxon>
        <taxon>Eurotiomycetidae</taxon>
        <taxon>Onygenales</taxon>
        <taxon>Ajellomycetaceae</taxon>
        <taxon>Histoplasma</taxon>
    </lineage>
</organism>
<name>A0A8A1LT07_AJEC8</name>
<proteinExistence type="predicted"/>
<feature type="region of interest" description="Disordered" evidence="1">
    <location>
        <begin position="96"/>
        <end position="178"/>
    </location>
</feature>
<dbReference type="VEuPathDB" id="FungiDB:I7I53_05618"/>
<accession>A0A8A1LT07</accession>
<protein>
    <submittedName>
        <fullName evidence="2">Uncharacterized protein</fullName>
    </submittedName>
</protein>
<dbReference type="AlphaFoldDB" id="A0A8A1LT07"/>
<reference evidence="2" key="1">
    <citation type="submission" date="2021-01" db="EMBL/GenBank/DDBJ databases">
        <title>Chromosome-level genome assembly of a human fungal pathogen reveals clustering of transcriptionally co-regulated genes.</title>
        <authorList>
            <person name="Voorhies M."/>
            <person name="Cohen S."/>
            <person name="Shea T.P."/>
            <person name="Petrus S."/>
            <person name="Munoz J.F."/>
            <person name="Poplawski S."/>
            <person name="Goldman W.E."/>
            <person name="Michael T."/>
            <person name="Cuomo C.A."/>
            <person name="Sil A."/>
            <person name="Beyhan S."/>
        </authorList>
    </citation>
    <scope>NUCLEOTIDE SEQUENCE</scope>
    <source>
        <strain evidence="2">H88</strain>
    </source>
</reference>
<feature type="compositionally biased region" description="Basic and acidic residues" evidence="1">
    <location>
        <begin position="117"/>
        <end position="130"/>
    </location>
</feature>
<feature type="compositionally biased region" description="Polar residues" evidence="1">
    <location>
        <begin position="131"/>
        <end position="142"/>
    </location>
</feature>
<evidence type="ECO:0000256" key="1">
    <source>
        <dbReference type="SAM" id="MobiDB-lite"/>
    </source>
</evidence>
<evidence type="ECO:0000313" key="2">
    <source>
        <dbReference type="EMBL" id="QSS57206.1"/>
    </source>
</evidence>
<dbReference type="Proteomes" id="UP000663419">
    <property type="component" value="Chromosome 5"/>
</dbReference>
<evidence type="ECO:0000313" key="3">
    <source>
        <dbReference type="Proteomes" id="UP000663419"/>
    </source>
</evidence>
<feature type="region of interest" description="Disordered" evidence="1">
    <location>
        <begin position="1"/>
        <end position="60"/>
    </location>
</feature>
<gene>
    <name evidence="2" type="ORF">I7I53_05618</name>
</gene>